<reference evidence="4 5" key="1">
    <citation type="submission" date="2017-08" db="EMBL/GenBank/DDBJ databases">
        <title>The complete genome sequence of Maribacter sp. B1, isolated from deep-sea sediment.</title>
        <authorList>
            <person name="Wu Y.-H."/>
            <person name="Cheng H."/>
            <person name="Xu X.-W."/>
        </authorList>
    </citation>
    <scope>NUCLEOTIDE SEQUENCE [LARGE SCALE GENOMIC DNA]</scope>
    <source>
        <strain evidence="4 5">B1</strain>
    </source>
</reference>
<dbReference type="KEGG" id="marb:CJ263_16300"/>
<evidence type="ECO:0000313" key="4">
    <source>
        <dbReference type="EMBL" id="ASV31648.1"/>
    </source>
</evidence>
<dbReference type="SUPFAM" id="SSF56349">
    <property type="entry name" value="DNA breaking-rejoining enzymes"/>
    <property type="match status" value="1"/>
</dbReference>
<dbReference type="OrthoDB" id="9801717at2"/>
<comment type="similarity">
    <text evidence="1">Belongs to the 'phage' integrase family.</text>
</comment>
<evidence type="ECO:0000313" key="5">
    <source>
        <dbReference type="Proteomes" id="UP000215244"/>
    </source>
</evidence>
<dbReference type="InterPro" id="IPR010998">
    <property type="entry name" value="Integrase_recombinase_N"/>
</dbReference>
<dbReference type="GO" id="GO:0015074">
    <property type="term" value="P:DNA integration"/>
    <property type="evidence" value="ECO:0007669"/>
    <property type="project" value="InterPro"/>
</dbReference>
<dbReference type="InterPro" id="IPR011010">
    <property type="entry name" value="DNA_brk_join_enz"/>
</dbReference>
<gene>
    <name evidence="4" type="ORF">CJ263_16300</name>
</gene>
<organism evidence="4 5">
    <name type="scientific">Maribacter cobaltidurans</name>
    <dbReference type="NCBI Taxonomy" id="1178778"/>
    <lineage>
        <taxon>Bacteria</taxon>
        <taxon>Pseudomonadati</taxon>
        <taxon>Bacteroidota</taxon>
        <taxon>Flavobacteriia</taxon>
        <taxon>Flavobacteriales</taxon>
        <taxon>Flavobacteriaceae</taxon>
        <taxon>Maribacter</taxon>
    </lineage>
</organism>
<evidence type="ECO:0000256" key="2">
    <source>
        <dbReference type="ARBA" id="ARBA00023125"/>
    </source>
</evidence>
<protein>
    <submittedName>
        <fullName evidence="4">Recombinase</fullName>
    </submittedName>
</protein>
<accession>A0A223V9J9</accession>
<keyword evidence="3" id="KW-0233">DNA recombination</keyword>
<dbReference type="RefSeq" id="WP_094998236.1">
    <property type="nucleotide sequence ID" value="NZ_BMJL01000010.1"/>
</dbReference>
<dbReference type="GO" id="GO:0003677">
    <property type="term" value="F:DNA binding"/>
    <property type="evidence" value="ECO:0007669"/>
    <property type="project" value="UniProtKB-KW"/>
</dbReference>
<dbReference type="PANTHER" id="PTHR30349">
    <property type="entry name" value="PHAGE INTEGRASE-RELATED"/>
    <property type="match status" value="1"/>
</dbReference>
<sequence length="371" mass="43213">MKTVKLIQGKQNGDDVIIISFYANETLENHLIQLKELNRDNSNGKFYIKNTGQNLSLVFNHMRKINCYVDYTELKQKQTVKTKKKVKLYLPPIDSPNKQDLDRFRKWLEEKRLSPNTINTYVEVTNFFLRYNILKNSRSHSKRLVESFNYEFIVREGKSISYQNQCINGIKKYFLFKGIDIGALNLTRPKKERKLPVVLSKEEVRSIIDATHNLKHKTLLSLIYSGGLRIGEAINLRIDDIDSGRMLIHIKGAKGKKDRYTLLSASFLRMLREYYKQFRPKEYLFEGQKELKYSAGSAQSVLKKAVMNSGIRKKVTLHTLRHSFATHLLESGTDIRYIQELLGHNSPKTTMIYTHVTENSIKNINNPFDNL</sequence>
<dbReference type="CDD" id="cd01193">
    <property type="entry name" value="INT_IntI_C"/>
    <property type="match status" value="1"/>
</dbReference>
<dbReference type="GO" id="GO:0006310">
    <property type="term" value="P:DNA recombination"/>
    <property type="evidence" value="ECO:0007669"/>
    <property type="project" value="UniProtKB-KW"/>
</dbReference>
<dbReference type="InterPro" id="IPR002104">
    <property type="entry name" value="Integrase_catalytic"/>
</dbReference>
<keyword evidence="5" id="KW-1185">Reference proteome</keyword>
<evidence type="ECO:0000256" key="3">
    <source>
        <dbReference type="ARBA" id="ARBA00023172"/>
    </source>
</evidence>
<dbReference type="Gene3D" id="1.10.150.130">
    <property type="match status" value="1"/>
</dbReference>
<keyword evidence="2" id="KW-0238">DNA-binding</keyword>
<dbReference type="PANTHER" id="PTHR30349:SF41">
    <property type="entry name" value="INTEGRASE_RECOMBINASE PROTEIN MJ0367-RELATED"/>
    <property type="match status" value="1"/>
</dbReference>
<dbReference type="Pfam" id="PF00589">
    <property type="entry name" value="Phage_integrase"/>
    <property type="match status" value="1"/>
</dbReference>
<dbReference type="InterPro" id="IPR050090">
    <property type="entry name" value="Tyrosine_recombinase_XerCD"/>
</dbReference>
<dbReference type="Gene3D" id="1.10.443.10">
    <property type="entry name" value="Intergrase catalytic core"/>
    <property type="match status" value="1"/>
</dbReference>
<dbReference type="EMBL" id="CP022957">
    <property type="protein sequence ID" value="ASV31648.1"/>
    <property type="molecule type" value="Genomic_DNA"/>
</dbReference>
<evidence type="ECO:0000256" key="1">
    <source>
        <dbReference type="ARBA" id="ARBA00008857"/>
    </source>
</evidence>
<dbReference type="AlphaFoldDB" id="A0A223V9J9"/>
<name>A0A223V9J9_9FLAO</name>
<dbReference type="InterPro" id="IPR013762">
    <property type="entry name" value="Integrase-like_cat_sf"/>
</dbReference>
<dbReference type="Proteomes" id="UP000215244">
    <property type="component" value="Chromosome"/>
</dbReference>
<proteinExistence type="inferred from homology"/>
<dbReference type="PROSITE" id="PS51898">
    <property type="entry name" value="TYR_RECOMBINASE"/>
    <property type="match status" value="1"/>
</dbReference>